<name>A0AA90KBQ2_9ACTN</name>
<dbReference type="InterPro" id="IPR018490">
    <property type="entry name" value="cNMP-bd_dom_sf"/>
</dbReference>
<dbReference type="EMBL" id="JABXJJ020000049">
    <property type="protein sequence ID" value="MDI5973632.1"/>
    <property type="molecule type" value="Genomic_DNA"/>
</dbReference>
<reference evidence="6 7" key="1">
    <citation type="submission" date="2023-05" db="EMBL/GenBank/DDBJ databases">
        <title>Streptantibioticus silvisoli sp. nov., acidotolerant actinomycetes 1 from pine litter.</title>
        <authorList>
            <person name="Swiecimska M."/>
            <person name="Golinska P."/>
            <person name="Sangal V."/>
            <person name="Wachnowicz B."/>
            <person name="Goodfellow M."/>
        </authorList>
    </citation>
    <scope>NUCLEOTIDE SEQUENCE</scope>
    <source>
        <strain evidence="6">SL13</strain>
        <strain evidence="5 7">SL54</strain>
    </source>
</reference>
<evidence type="ECO:0000313" key="7">
    <source>
        <dbReference type="Proteomes" id="UP001156398"/>
    </source>
</evidence>
<evidence type="ECO:0000259" key="4">
    <source>
        <dbReference type="Pfam" id="PF13545"/>
    </source>
</evidence>
<dbReference type="InterPro" id="IPR036390">
    <property type="entry name" value="WH_DNA-bd_sf"/>
</dbReference>
<keyword evidence="2" id="KW-0238">DNA-binding</keyword>
<evidence type="ECO:0000313" key="6">
    <source>
        <dbReference type="EMBL" id="MDI5973632.1"/>
    </source>
</evidence>
<dbReference type="Gene3D" id="2.60.120.10">
    <property type="entry name" value="Jelly Rolls"/>
    <property type="match status" value="1"/>
</dbReference>
<dbReference type="SUPFAM" id="SSF51206">
    <property type="entry name" value="cAMP-binding domain-like"/>
    <property type="match status" value="1"/>
</dbReference>
<comment type="caution">
    <text evidence="6">The sequence shown here is derived from an EMBL/GenBank/DDBJ whole genome shotgun (WGS) entry which is preliminary data.</text>
</comment>
<feature type="domain" description="HTH crp-type" evidence="4">
    <location>
        <begin position="177"/>
        <end position="251"/>
    </location>
</feature>
<evidence type="ECO:0000256" key="1">
    <source>
        <dbReference type="ARBA" id="ARBA00023015"/>
    </source>
</evidence>
<sequence length="263" mass="29068">MTGPGPDDGPGWGDSTEDHRLARRGARHPTFLTSLPKPLRVAIFDQTTMSMRKRGTELRVRGARAQEAHFIFAGCVAERVQSSQVNILRFHQTGTMIGGDDLALPPGIEPFTELDLPLLHTRVTCLTTTQVRSIPMARMRALAEAEPRVYRALLTSQVQKSVELQHVYQNFRGSIIGRVANLLLHLAERNFLAGVDGIQSWIVAGPSQSEIAEALMLSRASVENALRELRSGRMITTSSRRYVITDPTRLGEVSGRPFRSFAG</sequence>
<evidence type="ECO:0000256" key="2">
    <source>
        <dbReference type="ARBA" id="ARBA00023125"/>
    </source>
</evidence>
<evidence type="ECO:0000256" key="3">
    <source>
        <dbReference type="ARBA" id="ARBA00023163"/>
    </source>
</evidence>
<accession>A0AA90KBQ2</accession>
<keyword evidence="1" id="KW-0805">Transcription regulation</keyword>
<evidence type="ECO:0000313" key="5">
    <source>
        <dbReference type="EMBL" id="MDI5967431.1"/>
    </source>
</evidence>
<dbReference type="RefSeq" id="WP_271315516.1">
    <property type="nucleotide sequence ID" value="NZ_JAAGKO020000090.1"/>
</dbReference>
<dbReference type="InterPro" id="IPR014710">
    <property type="entry name" value="RmlC-like_jellyroll"/>
</dbReference>
<dbReference type="Pfam" id="PF13545">
    <property type="entry name" value="HTH_Crp_2"/>
    <property type="match status" value="1"/>
</dbReference>
<dbReference type="InterPro" id="IPR012318">
    <property type="entry name" value="HTH_CRP"/>
</dbReference>
<dbReference type="GO" id="GO:0006355">
    <property type="term" value="P:regulation of DNA-templated transcription"/>
    <property type="evidence" value="ECO:0007669"/>
    <property type="project" value="InterPro"/>
</dbReference>
<keyword evidence="3" id="KW-0804">Transcription</keyword>
<protein>
    <submittedName>
        <fullName evidence="6">Crp/Fnr family transcriptional regulator</fullName>
    </submittedName>
</protein>
<dbReference type="AlphaFoldDB" id="A0AA90KBQ2"/>
<dbReference type="GO" id="GO:0003677">
    <property type="term" value="F:DNA binding"/>
    <property type="evidence" value="ECO:0007669"/>
    <property type="project" value="UniProtKB-KW"/>
</dbReference>
<proteinExistence type="predicted"/>
<organism evidence="6">
    <name type="scientific">Streptantibioticus silvisoli</name>
    <dbReference type="NCBI Taxonomy" id="2705255"/>
    <lineage>
        <taxon>Bacteria</taxon>
        <taxon>Bacillati</taxon>
        <taxon>Actinomycetota</taxon>
        <taxon>Actinomycetes</taxon>
        <taxon>Kitasatosporales</taxon>
        <taxon>Streptomycetaceae</taxon>
        <taxon>Streptantibioticus</taxon>
    </lineage>
</organism>
<dbReference type="EMBL" id="JAAGKO020000090">
    <property type="protein sequence ID" value="MDI5967431.1"/>
    <property type="molecule type" value="Genomic_DNA"/>
</dbReference>
<gene>
    <name evidence="5" type="ORF">POF43_032715</name>
    <name evidence="6" type="ORF">POF50_030565</name>
</gene>
<keyword evidence="7" id="KW-1185">Reference proteome</keyword>
<dbReference type="Proteomes" id="UP001156398">
    <property type="component" value="Unassembled WGS sequence"/>
</dbReference>
<dbReference type="SUPFAM" id="SSF46785">
    <property type="entry name" value="Winged helix' DNA-binding domain"/>
    <property type="match status" value="1"/>
</dbReference>